<evidence type="ECO:0000256" key="9">
    <source>
        <dbReference type="ARBA" id="ARBA00023224"/>
    </source>
</evidence>
<proteinExistence type="predicted"/>
<organism evidence="11 12">
    <name type="scientific">Temnothorax longispinosus</name>
    <dbReference type="NCBI Taxonomy" id="300112"/>
    <lineage>
        <taxon>Eukaryota</taxon>
        <taxon>Metazoa</taxon>
        <taxon>Ecdysozoa</taxon>
        <taxon>Arthropoda</taxon>
        <taxon>Hexapoda</taxon>
        <taxon>Insecta</taxon>
        <taxon>Pterygota</taxon>
        <taxon>Neoptera</taxon>
        <taxon>Endopterygota</taxon>
        <taxon>Hymenoptera</taxon>
        <taxon>Apocrita</taxon>
        <taxon>Aculeata</taxon>
        <taxon>Formicoidea</taxon>
        <taxon>Formicidae</taxon>
        <taxon>Myrmicinae</taxon>
        <taxon>Temnothorax</taxon>
    </lineage>
</organism>
<dbReference type="InterPro" id="IPR004117">
    <property type="entry name" value="7tm6_olfct_rcpt"/>
</dbReference>
<keyword evidence="12" id="KW-1185">Reference proteome</keyword>
<keyword evidence="4 10" id="KW-0812">Transmembrane</keyword>
<keyword evidence="8 11" id="KW-0675">Receptor</keyword>
<evidence type="ECO:0000256" key="2">
    <source>
        <dbReference type="ARBA" id="ARBA00022475"/>
    </source>
</evidence>
<name>A0A4S2JMW3_9HYME</name>
<accession>A0A4S2JMW3</accession>
<dbReference type="PANTHER" id="PTHR21137:SF35">
    <property type="entry name" value="ODORANT RECEPTOR 19A-RELATED"/>
    <property type="match status" value="1"/>
</dbReference>
<evidence type="ECO:0000313" key="12">
    <source>
        <dbReference type="Proteomes" id="UP000310200"/>
    </source>
</evidence>
<feature type="transmembrane region" description="Helical" evidence="10">
    <location>
        <begin position="79"/>
        <end position="101"/>
    </location>
</feature>
<reference evidence="11 12" key="1">
    <citation type="journal article" date="2019" name="Philos. Trans. R. Soc. Lond., B, Biol. Sci.">
        <title>Ant behaviour and brain gene expression of defending hosts depend on the ecological success of the intruding social parasite.</title>
        <authorList>
            <person name="Kaur R."/>
            <person name="Stoldt M."/>
            <person name="Jongepier E."/>
            <person name="Feldmeyer B."/>
            <person name="Menzel F."/>
            <person name="Bornberg-Bauer E."/>
            <person name="Foitzik S."/>
        </authorList>
    </citation>
    <scope>NUCLEOTIDE SEQUENCE [LARGE SCALE GENOMIC DNA]</scope>
    <source>
        <tissue evidence="11">Whole body</tissue>
    </source>
</reference>
<keyword evidence="2" id="KW-1003">Cell membrane</keyword>
<keyword evidence="6 10" id="KW-1133">Transmembrane helix</keyword>
<protein>
    <submittedName>
        <fullName evidence="11">Odorant receptor</fullName>
    </submittedName>
</protein>
<keyword evidence="9" id="KW-0807">Transducer</keyword>
<evidence type="ECO:0000256" key="5">
    <source>
        <dbReference type="ARBA" id="ARBA00022725"/>
    </source>
</evidence>
<dbReference type="AlphaFoldDB" id="A0A4S2JMW3"/>
<dbReference type="STRING" id="300112.A0A4S2JMW3"/>
<comment type="subcellular location">
    <subcellularLocation>
        <location evidence="1">Cell membrane</location>
        <topology evidence="1">Multi-pass membrane protein</topology>
    </subcellularLocation>
</comment>
<evidence type="ECO:0000256" key="4">
    <source>
        <dbReference type="ARBA" id="ARBA00022692"/>
    </source>
</evidence>
<dbReference type="Pfam" id="PF02949">
    <property type="entry name" value="7tm_6"/>
    <property type="match status" value="1"/>
</dbReference>
<keyword evidence="5" id="KW-0552">Olfaction</keyword>
<evidence type="ECO:0000256" key="8">
    <source>
        <dbReference type="ARBA" id="ARBA00023170"/>
    </source>
</evidence>
<dbReference type="Proteomes" id="UP000310200">
    <property type="component" value="Unassembled WGS sequence"/>
</dbReference>
<keyword evidence="7 10" id="KW-0472">Membrane</keyword>
<comment type="caution">
    <text evidence="11">The sequence shown here is derived from an EMBL/GenBank/DDBJ whole genome shotgun (WGS) entry which is preliminary data.</text>
</comment>
<dbReference type="GO" id="GO:0005549">
    <property type="term" value="F:odorant binding"/>
    <property type="evidence" value="ECO:0007669"/>
    <property type="project" value="InterPro"/>
</dbReference>
<evidence type="ECO:0000256" key="7">
    <source>
        <dbReference type="ARBA" id="ARBA00023136"/>
    </source>
</evidence>
<dbReference type="GO" id="GO:0004984">
    <property type="term" value="F:olfactory receptor activity"/>
    <property type="evidence" value="ECO:0007669"/>
    <property type="project" value="InterPro"/>
</dbReference>
<gene>
    <name evidence="11" type="ORF">DBV15_03284</name>
</gene>
<evidence type="ECO:0000256" key="1">
    <source>
        <dbReference type="ARBA" id="ARBA00004651"/>
    </source>
</evidence>
<evidence type="ECO:0000313" key="11">
    <source>
        <dbReference type="EMBL" id="TGZ37293.1"/>
    </source>
</evidence>
<dbReference type="GO" id="GO:0005886">
    <property type="term" value="C:plasma membrane"/>
    <property type="evidence" value="ECO:0007669"/>
    <property type="project" value="UniProtKB-SubCell"/>
</dbReference>
<sequence>MERHNRGLRMFHHGADNNRRLRQAVPHSSQKQKLMIYSLMSLYMLIPVTPQLLDLLMPLNKSRPYKYLFDIDYSFDREVYYYPVLLHSYLSTVVTMSVMVITDTSYMSLAQHACSLFAAIGCRLENLTSEISSKENYRPVKDADVICNEHKSRDYDDEIYRELVLLLQKHQLSLQYVRLLDSLFELYSFMLLFITIIVTSLLGIQIIALMDRKEEMMRYVAMVIEIDDYAFDHCFRYNMVWYKTSRRTTRLLSILLYRGLVPCTLTAGKIYVLSMANYASVKNDSFQFVQHFQYCENT</sequence>
<evidence type="ECO:0000256" key="6">
    <source>
        <dbReference type="ARBA" id="ARBA00022989"/>
    </source>
</evidence>
<keyword evidence="3" id="KW-0716">Sensory transduction</keyword>
<feature type="transmembrane region" description="Helical" evidence="10">
    <location>
        <begin position="186"/>
        <end position="209"/>
    </location>
</feature>
<dbReference type="EMBL" id="QBLH01003572">
    <property type="protein sequence ID" value="TGZ37293.1"/>
    <property type="molecule type" value="Genomic_DNA"/>
</dbReference>
<dbReference type="GO" id="GO:0007165">
    <property type="term" value="P:signal transduction"/>
    <property type="evidence" value="ECO:0007669"/>
    <property type="project" value="UniProtKB-KW"/>
</dbReference>
<evidence type="ECO:0000256" key="3">
    <source>
        <dbReference type="ARBA" id="ARBA00022606"/>
    </source>
</evidence>
<dbReference type="PANTHER" id="PTHR21137">
    <property type="entry name" value="ODORANT RECEPTOR"/>
    <property type="match status" value="1"/>
</dbReference>
<evidence type="ECO:0000256" key="10">
    <source>
        <dbReference type="SAM" id="Phobius"/>
    </source>
</evidence>